<gene>
    <name evidence="3" type="ORF">D6C91_09464</name>
</gene>
<evidence type="ECO:0000313" key="4">
    <source>
        <dbReference type="Proteomes" id="UP000308005"/>
    </source>
</evidence>
<sequence length="330" mass="37710">MPPQGAAYDLDWIFSKNSNFHIATDREWFTDYTPFRSRISVMMSTAKPSLDVHGVGTVVIPTRTYGEGKAHKRNHKITLLHVLYAPQCPVNVIATMRIQFGRNFKFSLENNVEPLIIRKTGKVIALAVRLQSRYKLWLGGQSKNQSSLDPDGPILFHASWPLDELERYAKFVGGSQTMQAVNPGSSNPPYTTEEKEFLKREYGGEFNFLMTLGLKIHSEDDRDEGRHYLRTLRADSEDEGRVSSNKRPRPEDSDDDVSCYRAIRMELAPATYFSEDKFSPDQLDFIKKHYGHSGHFIRCHDLDACSDSNYDAAIKVVNTLMTHEQWRGLV</sequence>
<feature type="domain" description="Retrovirus-related Pol polyprotein from transposon TNT 1-94-like beta-barrel" evidence="2">
    <location>
        <begin position="12"/>
        <end position="96"/>
    </location>
</feature>
<dbReference type="AlphaFoldDB" id="A0A4S8TD11"/>
<organism evidence="3 4">
    <name type="scientific">Aureobasidium pullulans</name>
    <name type="common">Black yeast</name>
    <name type="synonym">Pullularia pullulans</name>
    <dbReference type="NCBI Taxonomy" id="5580"/>
    <lineage>
        <taxon>Eukaryota</taxon>
        <taxon>Fungi</taxon>
        <taxon>Dikarya</taxon>
        <taxon>Ascomycota</taxon>
        <taxon>Pezizomycotina</taxon>
        <taxon>Dothideomycetes</taxon>
        <taxon>Dothideomycetidae</taxon>
        <taxon>Dothideales</taxon>
        <taxon>Saccotheciaceae</taxon>
        <taxon>Aureobasidium</taxon>
    </lineage>
</organism>
<protein>
    <recommendedName>
        <fullName evidence="2">Retrovirus-related Pol polyprotein from transposon TNT 1-94-like beta-barrel domain-containing protein</fullName>
    </recommendedName>
</protein>
<evidence type="ECO:0000256" key="1">
    <source>
        <dbReference type="SAM" id="MobiDB-lite"/>
    </source>
</evidence>
<dbReference type="PANTHER" id="PTHR40628:SF1">
    <property type="entry name" value="CHROMO DOMAIN-CONTAINING PROTEIN"/>
    <property type="match status" value="1"/>
</dbReference>
<dbReference type="Proteomes" id="UP000308005">
    <property type="component" value="Unassembled WGS sequence"/>
</dbReference>
<evidence type="ECO:0000313" key="3">
    <source>
        <dbReference type="EMBL" id="THZ11250.1"/>
    </source>
</evidence>
<dbReference type="EMBL" id="QZBM01000782">
    <property type="protein sequence ID" value="THZ11250.1"/>
    <property type="molecule type" value="Genomic_DNA"/>
</dbReference>
<name>A0A4S8TD11_AURPU</name>
<dbReference type="PANTHER" id="PTHR40628">
    <property type="entry name" value="CHROMO DOMAIN-CONTAINING PROTEIN"/>
    <property type="match status" value="1"/>
</dbReference>
<comment type="caution">
    <text evidence="3">The sequence shown here is derived from an EMBL/GenBank/DDBJ whole genome shotgun (WGS) entry which is preliminary data.</text>
</comment>
<dbReference type="InterPro" id="IPR054722">
    <property type="entry name" value="PolX-like_BBD"/>
</dbReference>
<reference evidence="3 4" key="1">
    <citation type="submission" date="2018-10" db="EMBL/GenBank/DDBJ databases">
        <title>Fifty Aureobasidium pullulans genomes reveal a recombining polyextremotolerant generalist.</title>
        <authorList>
            <person name="Gostincar C."/>
            <person name="Turk M."/>
            <person name="Zajc J."/>
            <person name="Gunde-Cimerman N."/>
        </authorList>
    </citation>
    <scope>NUCLEOTIDE SEQUENCE [LARGE SCALE GENOMIC DNA]</scope>
    <source>
        <strain evidence="3 4">EXF-3863</strain>
    </source>
</reference>
<proteinExistence type="predicted"/>
<feature type="compositionally biased region" description="Basic and acidic residues" evidence="1">
    <location>
        <begin position="231"/>
        <end position="241"/>
    </location>
</feature>
<feature type="region of interest" description="Disordered" evidence="1">
    <location>
        <begin position="231"/>
        <end position="256"/>
    </location>
</feature>
<evidence type="ECO:0000259" key="2">
    <source>
        <dbReference type="Pfam" id="PF22936"/>
    </source>
</evidence>
<accession>A0A4S8TD11</accession>
<dbReference type="Pfam" id="PF22936">
    <property type="entry name" value="Pol_BBD"/>
    <property type="match status" value="1"/>
</dbReference>